<proteinExistence type="predicted"/>
<gene>
    <name evidence="1" type="ORF">MCOR_11823</name>
</gene>
<organism evidence="1 2">
    <name type="scientific">Mytilus coruscus</name>
    <name type="common">Sea mussel</name>
    <dbReference type="NCBI Taxonomy" id="42192"/>
    <lineage>
        <taxon>Eukaryota</taxon>
        <taxon>Metazoa</taxon>
        <taxon>Spiralia</taxon>
        <taxon>Lophotrochozoa</taxon>
        <taxon>Mollusca</taxon>
        <taxon>Bivalvia</taxon>
        <taxon>Autobranchia</taxon>
        <taxon>Pteriomorphia</taxon>
        <taxon>Mytilida</taxon>
        <taxon>Mytiloidea</taxon>
        <taxon>Mytilidae</taxon>
        <taxon>Mytilinae</taxon>
        <taxon>Mytilus</taxon>
    </lineage>
</organism>
<dbReference type="Proteomes" id="UP000507470">
    <property type="component" value="Unassembled WGS sequence"/>
</dbReference>
<dbReference type="EMBL" id="CACVKT020002008">
    <property type="protein sequence ID" value="CAC5374424.1"/>
    <property type="molecule type" value="Genomic_DNA"/>
</dbReference>
<accession>A0A6J8AVP5</accession>
<reference evidence="1 2" key="1">
    <citation type="submission" date="2020-06" db="EMBL/GenBank/DDBJ databases">
        <authorList>
            <person name="Li R."/>
            <person name="Bekaert M."/>
        </authorList>
    </citation>
    <scope>NUCLEOTIDE SEQUENCE [LARGE SCALE GENOMIC DNA]</scope>
    <source>
        <strain evidence="2">wild</strain>
    </source>
</reference>
<evidence type="ECO:0000313" key="2">
    <source>
        <dbReference type="Proteomes" id="UP000507470"/>
    </source>
</evidence>
<dbReference type="AlphaFoldDB" id="A0A6J8AVP5"/>
<sequence>MWMTCKLHAVGTELQQISTLVYTVYVIYRMTCKLHAVGTELQQISTLVYTVYVICKDEMTCKLHAVGTELQTDINTGLHCVCDMWMTCKLPVGTELQQISTLGLHCTCDMWMTCKNSMLLVLNYNRYQHWFTLCVICKMTCKLHAVGTELQQISTLVYTVYVICR</sequence>
<name>A0A6J8AVP5_MYTCO</name>
<protein>
    <submittedName>
        <fullName evidence="1">Uncharacterized protein</fullName>
    </submittedName>
</protein>
<evidence type="ECO:0000313" key="1">
    <source>
        <dbReference type="EMBL" id="CAC5374424.1"/>
    </source>
</evidence>
<keyword evidence="2" id="KW-1185">Reference proteome</keyword>